<dbReference type="Proteomes" id="UP000027195">
    <property type="component" value="Unassembled WGS sequence"/>
</dbReference>
<reference evidence="3" key="1">
    <citation type="journal article" date="2014" name="Proc. Natl. Acad. Sci. U.S.A.">
        <title>Extensive sampling of basidiomycete genomes demonstrates inadequacy of the white-rot/brown-rot paradigm for wood decay fungi.</title>
        <authorList>
            <person name="Riley R."/>
            <person name="Salamov A.A."/>
            <person name="Brown D.W."/>
            <person name="Nagy L.G."/>
            <person name="Floudas D."/>
            <person name="Held B.W."/>
            <person name="Levasseur A."/>
            <person name="Lombard V."/>
            <person name="Morin E."/>
            <person name="Otillar R."/>
            <person name="Lindquist E.A."/>
            <person name="Sun H."/>
            <person name="LaButti K.M."/>
            <person name="Schmutz J."/>
            <person name="Jabbour D."/>
            <person name="Luo H."/>
            <person name="Baker S.E."/>
            <person name="Pisabarro A.G."/>
            <person name="Walton J.D."/>
            <person name="Blanchette R.A."/>
            <person name="Henrissat B."/>
            <person name="Martin F."/>
            <person name="Cullen D."/>
            <person name="Hibbett D.S."/>
            <person name="Grigoriev I.V."/>
        </authorList>
    </citation>
    <scope>NUCLEOTIDE SEQUENCE [LARGE SCALE GENOMIC DNA]</scope>
    <source>
        <strain evidence="3">FD-172 SS1</strain>
    </source>
</reference>
<dbReference type="Gene3D" id="3.90.660.10">
    <property type="match status" value="1"/>
</dbReference>
<proteinExistence type="predicted"/>
<dbReference type="OrthoDB" id="7777654at2759"/>
<dbReference type="PANTHER" id="PTHR10742">
    <property type="entry name" value="FLAVIN MONOAMINE OXIDASE"/>
    <property type="match status" value="1"/>
</dbReference>
<dbReference type="GO" id="GO:0009063">
    <property type="term" value="P:amino acid catabolic process"/>
    <property type="evidence" value="ECO:0007669"/>
    <property type="project" value="TreeGrafter"/>
</dbReference>
<dbReference type="Gene3D" id="3.50.50.60">
    <property type="entry name" value="FAD/NAD(P)-binding domain"/>
    <property type="match status" value="1"/>
</dbReference>
<evidence type="ECO:0000313" key="2">
    <source>
        <dbReference type="EMBL" id="KDQ10963.1"/>
    </source>
</evidence>
<dbReference type="EMBL" id="KL198062">
    <property type="protein sequence ID" value="KDQ10963.1"/>
    <property type="molecule type" value="Genomic_DNA"/>
</dbReference>
<sequence length="683" mass="76945">MSLDGQQQNWRAKFAREYVKIYQRDQVTAHNDPPIATPGQTGGFFTTNDHLTQTALPDRPPLHPIPVPAPIIGPNYPMTGEEVIPHVGIIGAGAAGLYTAMILDSLDIPYDILEASTRIGGRINTYHFQGSGSDNAWNYFDIGAMRYPEIDIMYRVFDLFRVRLKIGDKLVPYKMSHDNQVLDFNSVRHLQKDIGTPRDWFRDSTENQGLVPPKYVNAGVAHWLEECFQPFKDALVFDWKQGWELLMRYDQHSARSFMRTEIDEVVTLHKVVKGQKKELVVKIKKDAYPDAAINWLERMNTGTGLFDMAFSEMVIDDLQFDWPASSKPQATPKLAACLKYGGDCPTDEDGSPKWYCLAGGSEVFIKAMVEKIRYKPMLSKRVTDIFPTANDKPIAVTYVNNRISSAPRTKHYDYVISTLPLPSLRLVNIDKCNPSYAQTQALRTLRYDSSVKVALKFRTRWWQTLEGDKGIIGGQTKTDRVVRTVVYPSYGIDDPKADAVMIASYTWSQDAQRIASLVNGPSSTDEKLLVELILNDLAVMHGLDPDFLHDELEDFMAWDWSSSQFSLGAFALFGPGQFGGVYASWGQSVAGGRVIFAGEALSEQHAWVEGALDSAYWAVHKMLCGARLETKLSDLHEKWGNKKISEKEEQEQNLVMLIQESNGALLSSCDDRKKLADKMLRLD</sequence>
<dbReference type="AlphaFoldDB" id="A0A067M5B6"/>
<evidence type="ECO:0000259" key="1">
    <source>
        <dbReference type="Pfam" id="PF01593"/>
    </source>
</evidence>
<name>A0A067M5B6_BOTB1</name>
<dbReference type="InterPro" id="IPR002937">
    <property type="entry name" value="Amino_oxidase"/>
</dbReference>
<evidence type="ECO:0000313" key="3">
    <source>
        <dbReference type="Proteomes" id="UP000027195"/>
    </source>
</evidence>
<dbReference type="PANTHER" id="PTHR10742:SF342">
    <property type="entry name" value="AMINE OXIDASE"/>
    <property type="match status" value="1"/>
</dbReference>
<dbReference type="Pfam" id="PF01593">
    <property type="entry name" value="Amino_oxidase"/>
    <property type="match status" value="1"/>
</dbReference>
<dbReference type="Gene3D" id="1.10.10.1620">
    <property type="match status" value="1"/>
</dbReference>
<dbReference type="STRING" id="930990.A0A067M5B6"/>
<keyword evidence="3" id="KW-1185">Reference proteome</keyword>
<gene>
    <name evidence="2" type="ORF">BOTBODRAFT_469085</name>
</gene>
<dbReference type="SUPFAM" id="SSF51905">
    <property type="entry name" value="FAD/NAD(P)-binding domain"/>
    <property type="match status" value="1"/>
</dbReference>
<accession>A0A067M5B6</accession>
<feature type="domain" description="Amine oxidase" evidence="1">
    <location>
        <begin position="95"/>
        <end position="618"/>
    </location>
</feature>
<dbReference type="GO" id="GO:0001716">
    <property type="term" value="F:L-amino-acid oxidase activity"/>
    <property type="evidence" value="ECO:0007669"/>
    <property type="project" value="TreeGrafter"/>
</dbReference>
<dbReference type="HOGENOM" id="CLU_004498_8_1_1"/>
<dbReference type="InParanoid" id="A0A067M5B6"/>
<dbReference type="SUPFAM" id="SSF54373">
    <property type="entry name" value="FAD-linked reductases, C-terminal domain"/>
    <property type="match status" value="1"/>
</dbReference>
<protein>
    <recommendedName>
        <fullName evidence="1">Amine oxidase domain-containing protein</fullName>
    </recommendedName>
</protein>
<dbReference type="InterPro" id="IPR050281">
    <property type="entry name" value="Flavin_monoamine_oxidase"/>
</dbReference>
<dbReference type="InterPro" id="IPR036188">
    <property type="entry name" value="FAD/NAD-bd_sf"/>
</dbReference>
<organism evidence="2 3">
    <name type="scientific">Botryobasidium botryosum (strain FD-172 SS1)</name>
    <dbReference type="NCBI Taxonomy" id="930990"/>
    <lineage>
        <taxon>Eukaryota</taxon>
        <taxon>Fungi</taxon>
        <taxon>Dikarya</taxon>
        <taxon>Basidiomycota</taxon>
        <taxon>Agaricomycotina</taxon>
        <taxon>Agaricomycetes</taxon>
        <taxon>Cantharellales</taxon>
        <taxon>Botryobasidiaceae</taxon>
        <taxon>Botryobasidium</taxon>
    </lineage>
</organism>